<gene>
    <name evidence="1" type="primary">yacA</name>
</gene>
<dbReference type="EMBL" id="MK492260">
    <property type="protein sequence ID" value="QGJ80650.1"/>
    <property type="molecule type" value="Genomic_DNA"/>
</dbReference>
<sequence>MAHRYLREKCFALNLNWKCKLFLTPPKSFWGTTHAYNFCPIHFLQALPSLPLSRNVEVAYGMPLIFVDVNGPSDVEVVRSFDVSTYLPLMPFSARALDFMITKSAHFSAATYCGSFSTFPAHAVIVKTVAAANNLPGFIFIPYWVY</sequence>
<accession>A0A649UQH4</accession>
<evidence type="ECO:0000313" key="1">
    <source>
        <dbReference type="EMBL" id="QGJ80650.1"/>
    </source>
</evidence>
<proteinExistence type="predicted"/>
<dbReference type="AlphaFoldDB" id="A0A649UQH4"/>
<name>A0A649UQH4_ECOLX</name>
<reference evidence="1" key="1">
    <citation type="submission" date="2019-02" db="EMBL/GenBank/DDBJ databases">
        <authorList>
            <person name="Lesterlin C."/>
        </authorList>
    </citation>
    <scope>NUCLEOTIDE SEQUENCE</scope>
    <source>
        <strain evidence="1">MG1655 K12</strain>
        <plasmid evidence="1">F-Tn10</plasmid>
    </source>
</reference>
<geneLocation type="plasmid" evidence="1">
    <name>F-Tn10</name>
</geneLocation>
<protein>
    <submittedName>
        <fullName evidence="1">YacA</fullName>
    </submittedName>
</protein>
<organism evidence="1">
    <name type="scientific">Escherichia coli</name>
    <dbReference type="NCBI Taxonomy" id="562"/>
    <lineage>
        <taxon>Bacteria</taxon>
        <taxon>Pseudomonadati</taxon>
        <taxon>Pseudomonadota</taxon>
        <taxon>Gammaproteobacteria</taxon>
        <taxon>Enterobacterales</taxon>
        <taxon>Enterobacteriaceae</taxon>
        <taxon>Escherichia</taxon>
    </lineage>
</organism>
<keyword evidence="1" id="KW-0614">Plasmid</keyword>